<dbReference type="PANTHER" id="PTHR12138">
    <property type="entry name" value="PRIMATE-EXPANDED PROTEIN FAMILY"/>
    <property type="match status" value="1"/>
</dbReference>
<protein>
    <submittedName>
        <fullName evidence="1">Uncharacterized protein</fullName>
    </submittedName>
</protein>
<dbReference type="Ensembl" id="ENSMFAT00000081000.1">
    <property type="protein sequence ID" value="ENSMFAP00000059788.1"/>
    <property type="gene ID" value="ENSMFAG00000054515.1"/>
</dbReference>
<reference evidence="1" key="2">
    <citation type="submission" date="2025-08" db="UniProtKB">
        <authorList>
            <consortium name="Ensembl"/>
        </authorList>
    </citation>
    <scope>IDENTIFICATION</scope>
</reference>
<keyword evidence="2" id="KW-1185">Reference proteome</keyword>
<dbReference type="AlphaFoldDB" id="A0A7N9D606"/>
<evidence type="ECO:0000313" key="1">
    <source>
        <dbReference type="Ensembl" id="ENSMFAP00000059788.1"/>
    </source>
</evidence>
<proteinExistence type="predicted"/>
<dbReference type="Proteomes" id="UP000233100">
    <property type="component" value="Chromosome 20"/>
</dbReference>
<organism evidence="1 2">
    <name type="scientific">Macaca fascicularis</name>
    <name type="common">Crab-eating macaque</name>
    <name type="synonym">Cynomolgus monkey</name>
    <dbReference type="NCBI Taxonomy" id="9541"/>
    <lineage>
        <taxon>Eukaryota</taxon>
        <taxon>Metazoa</taxon>
        <taxon>Chordata</taxon>
        <taxon>Craniata</taxon>
        <taxon>Vertebrata</taxon>
        <taxon>Euteleostomi</taxon>
        <taxon>Mammalia</taxon>
        <taxon>Eutheria</taxon>
        <taxon>Euarchontoglires</taxon>
        <taxon>Primates</taxon>
        <taxon>Haplorrhini</taxon>
        <taxon>Catarrhini</taxon>
        <taxon>Cercopithecidae</taxon>
        <taxon>Cercopithecinae</taxon>
        <taxon>Macaca</taxon>
    </lineage>
</organism>
<dbReference type="PANTHER" id="PTHR12138:SF162">
    <property type="entry name" value="CHROMOSOME UNDETERMINED SCAFFOLD_275, WHOLE GENOME SHOTGUN SEQUENCE"/>
    <property type="match status" value="1"/>
</dbReference>
<dbReference type="GeneTree" id="ENSGT01150000286943"/>
<reference evidence="1" key="3">
    <citation type="submission" date="2025-09" db="UniProtKB">
        <authorList>
            <consortium name="Ensembl"/>
        </authorList>
    </citation>
    <scope>IDENTIFICATION</scope>
</reference>
<dbReference type="PRINTS" id="PR02045">
    <property type="entry name" value="F138DOMAIN"/>
</dbReference>
<name>A0A7N9D606_MACFA</name>
<reference evidence="1 2" key="1">
    <citation type="submission" date="2013-03" db="EMBL/GenBank/DDBJ databases">
        <authorList>
            <person name="Warren W."/>
            <person name="Wilson R.K."/>
        </authorList>
    </citation>
    <scope>NUCLEOTIDE SEQUENCE</scope>
</reference>
<evidence type="ECO:0000313" key="2">
    <source>
        <dbReference type="Proteomes" id="UP000233100"/>
    </source>
</evidence>
<accession>A0A7N9D606</accession>
<sequence length="166" mass="18257">IFSFLGCTAPALTVLAAPKSVFLDSLEFFTFLFFSLRQSLTLLPRLEYSDAISAHCNLLLPGSHDSSASASQVAGTTGARHQAWLTFVFLVETGFHHVGQAGLELLTPSEWPTSYSQSAGITCMSHHARLTLFLFYYLKTGSHSVTQAVVQRRDHSSRQPQPLEPK</sequence>